<dbReference type="EC" id="2.-.-.-" evidence="5"/>
<keyword evidence="3" id="KW-0472">Membrane</keyword>
<organism evidence="5 6">
    <name type="scientific">Candidatus Brevifilum fermentans</name>
    <dbReference type="NCBI Taxonomy" id="1986204"/>
    <lineage>
        <taxon>Bacteria</taxon>
        <taxon>Bacillati</taxon>
        <taxon>Chloroflexota</taxon>
        <taxon>Anaerolineae</taxon>
        <taxon>Anaerolineales</taxon>
        <taxon>Anaerolineaceae</taxon>
        <taxon>Candidatus Brevifilum</taxon>
    </lineage>
</organism>
<dbReference type="Proteomes" id="UP000195514">
    <property type="component" value="Chromosome I"/>
</dbReference>
<evidence type="ECO:0000313" key="5">
    <source>
        <dbReference type="EMBL" id="SMX55084.1"/>
    </source>
</evidence>
<evidence type="ECO:0000256" key="1">
    <source>
        <dbReference type="ARBA" id="ARBA00006464"/>
    </source>
</evidence>
<evidence type="ECO:0000313" key="6">
    <source>
        <dbReference type="Proteomes" id="UP000195514"/>
    </source>
</evidence>
<dbReference type="KEGG" id="abat:CFX1CAM_2019"/>
<feature type="domain" description="Bacterial sugar transferase" evidence="4">
    <location>
        <begin position="14"/>
        <end position="188"/>
    </location>
</feature>
<dbReference type="PANTHER" id="PTHR30576:SF8">
    <property type="entry name" value="UNDECAPRENYL-PHOSPHATE GALACTOSE PHOSPHOTRANSFERASE"/>
    <property type="match status" value="1"/>
</dbReference>
<feature type="region of interest" description="Disordered" evidence="2">
    <location>
        <begin position="197"/>
        <end position="223"/>
    </location>
</feature>
<keyword evidence="3" id="KW-0812">Transmembrane</keyword>
<gene>
    <name evidence="5" type="primary">epsL</name>
    <name evidence="5" type="ORF">CFX1CAM_2019</name>
</gene>
<protein>
    <submittedName>
        <fullName evidence="5">Uncharacterized sugar transferase EpsL</fullName>
        <ecNumber evidence="5">2.-.-.-</ecNumber>
    </submittedName>
</protein>
<evidence type="ECO:0000256" key="2">
    <source>
        <dbReference type="SAM" id="MobiDB-lite"/>
    </source>
</evidence>
<proteinExistence type="inferred from homology"/>
<feature type="compositionally biased region" description="Polar residues" evidence="2">
    <location>
        <begin position="213"/>
        <end position="223"/>
    </location>
</feature>
<keyword evidence="5" id="KW-0808">Transferase</keyword>
<dbReference type="AlphaFoldDB" id="A0A1Y6K642"/>
<feature type="transmembrane region" description="Helical" evidence="3">
    <location>
        <begin position="20"/>
        <end position="44"/>
    </location>
</feature>
<keyword evidence="6" id="KW-1185">Reference proteome</keyword>
<dbReference type="EMBL" id="LT859958">
    <property type="protein sequence ID" value="SMX55084.1"/>
    <property type="molecule type" value="Genomic_DNA"/>
</dbReference>
<name>A0A1Y6K642_9CHLR</name>
<dbReference type="OrthoDB" id="9795351at2"/>
<evidence type="ECO:0000259" key="4">
    <source>
        <dbReference type="Pfam" id="PF02397"/>
    </source>
</evidence>
<dbReference type="GO" id="GO:0016780">
    <property type="term" value="F:phosphotransferase activity, for other substituted phosphate groups"/>
    <property type="evidence" value="ECO:0007669"/>
    <property type="project" value="TreeGrafter"/>
</dbReference>
<dbReference type="PANTHER" id="PTHR30576">
    <property type="entry name" value="COLANIC BIOSYNTHESIS UDP-GLUCOSE LIPID CARRIER TRANSFERASE"/>
    <property type="match status" value="1"/>
</dbReference>
<dbReference type="RefSeq" id="WP_087862874.1">
    <property type="nucleotide sequence ID" value="NZ_LT859958.1"/>
</dbReference>
<keyword evidence="3" id="KW-1133">Transmembrane helix</keyword>
<dbReference type="InterPro" id="IPR003362">
    <property type="entry name" value="Bact_transf"/>
</dbReference>
<comment type="similarity">
    <text evidence="1">Belongs to the bacterial sugar transferase family.</text>
</comment>
<sequence>MTCVLLPRGIPVIKRVLDIIISFPALIVLSPLFLIISMIVVIQYGPPIVFKQNRPGYQGQIFTIYKFRTMHNRADEHGNPLPDAQRLTKFGRFLRATSLDELPELINVLKGEMSIVGPRPLLVEYLDRYSPHQFRRHEVLPGITGWAQVHGRNVITWQEKFDLDVWYVDHWSIWLDLKTILLTVVKVLRREGISQPGQATAEPFFGNPPETGEPSSSEHQPKA</sequence>
<dbReference type="Pfam" id="PF02397">
    <property type="entry name" value="Bac_transf"/>
    <property type="match status" value="1"/>
</dbReference>
<reference evidence="6" key="1">
    <citation type="submission" date="2017-05" db="EMBL/GenBank/DDBJ databases">
        <authorList>
            <person name="Kirkegaard R."/>
            <person name="Mcilroy J S."/>
        </authorList>
    </citation>
    <scope>NUCLEOTIDE SEQUENCE [LARGE SCALE GENOMIC DNA]</scope>
</reference>
<evidence type="ECO:0000256" key="3">
    <source>
        <dbReference type="SAM" id="Phobius"/>
    </source>
</evidence>
<accession>A0A1Y6K642</accession>